<evidence type="ECO:0000256" key="1">
    <source>
        <dbReference type="ARBA" id="ARBA00022630"/>
    </source>
</evidence>
<dbReference type="AlphaFoldDB" id="A0A1X2GCI4"/>
<dbReference type="PANTHER" id="PTHR43741">
    <property type="entry name" value="FMN-DEPENDENT NADH-AZOREDUCTASE 1"/>
    <property type="match status" value="1"/>
</dbReference>
<keyword evidence="1" id="KW-0285">Flavoprotein</keyword>
<dbReference type="SUPFAM" id="SSF52218">
    <property type="entry name" value="Flavoproteins"/>
    <property type="match status" value="1"/>
</dbReference>
<dbReference type="GO" id="GO:0010181">
    <property type="term" value="F:FMN binding"/>
    <property type="evidence" value="ECO:0007669"/>
    <property type="project" value="InterPro"/>
</dbReference>
<accession>A0A1X2GCI4</accession>
<comment type="catalytic activity">
    <reaction evidence="6">
        <text>N,N-dimethyl-1,4-phenylenediamine + anthranilate + 2 NAD(+) = 2-(4-dimethylaminophenyl)diazenylbenzoate + 2 NADH + 2 H(+)</text>
        <dbReference type="Rhea" id="RHEA:55872"/>
        <dbReference type="ChEBI" id="CHEBI:15378"/>
        <dbReference type="ChEBI" id="CHEBI:15783"/>
        <dbReference type="ChEBI" id="CHEBI:16567"/>
        <dbReference type="ChEBI" id="CHEBI:57540"/>
        <dbReference type="ChEBI" id="CHEBI:57945"/>
        <dbReference type="ChEBI" id="CHEBI:71579"/>
        <dbReference type="EC" id="1.7.1.17"/>
    </reaction>
    <physiologicalReaction direction="right-to-left" evidence="6">
        <dbReference type="Rhea" id="RHEA:55874"/>
    </physiologicalReaction>
</comment>
<evidence type="ECO:0000259" key="7">
    <source>
        <dbReference type="Pfam" id="PF02525"/>
    </source>
</evidence>
<dbReference type="EC" id="1.7.1.17" evidence="5"/>
<keyword evidence="9" id="KW-1185">Reference proteome</keyword>
<evidence type="ECO:0000313" key="9">
    <source>
        <dbReference type="Proteomes" id="UP000242146"/>
    </source>
</evidence>
<evidence type="ECO:0000256" key="6">
    <source>
        <dbReference type="ARBA" id="ARBA00048542"/>
    </source>
</evidence>
<keyword evidence="2" id="KW-0288">FMN</keyword>
<dbReference type="Pfam" id="PF02525">
    <property type="entry name" value="Flavodoxin_2"/>
    <property type="match status" value="1"/>
</dbReference>
<protein>
    <recommendedName>
        <fullName evidence="5">FMN-dependent NADH-azoreductase</fullName>
        <ecNumber evidence="5">1.7.1.17</ecNumber>
    </recommendedName>
</protein>
<organism evidence="8 9">
    <name type="scientific">Hesseltinella vesiculosa</name>
    <dbReference type="NCBI Taxonomy" id="101127"/>
    <lineage>
        <taxon>Eukaryota</taxon>
        <taxon>Fungi</taxon>
        <taxon>Fungi incertae sedis</taxon>
        <taxon>Mucoromycota</taxon>
        <taxon>Mucoromycotina</taxon>
        <taxon>Mucoromycetes</taxon>
        <taxon>Mucorales</taxon>
        <taxon>Cunninghamellaceae</taxon>
        <taxon>Hesseltinella</taxon>
    </lineage>
</organism>
<evidence type="ECO:0000256" key="5">
    <source>
        <dbReference type="ARBA" id="ARBA00024061"/>
    </source>
</evidence>
<keyword evidence="4" id="KW-0520">NAD</keyword>
<reference evidence="8 9" key="1">
    <citation type="submission" date="2016-07" db="EMBL/GenBank/DDBJ databases">
        <title>Pervasive Adenine N6-methylation of Active Genes in Fungi.</title>
        <authorList>
            <consortium name="DOE Joint Genome Institute"/>
            <person name="Mondo S.J."/>
            <person name="Dannebaum R.O."/>
            <person name="Kuo R.C."/>
            <person name="Labutti K."/>
            <person name="Haridas S."/>
            <person name="Kuo A."/>
            <person name="Salamov A."/>
            <person name="Ahrendt S.R."/>
            <person name="Lipzen A."/>
            <person name="Sullivan W."/>
            <person name="Andreopoulos W.B."/>
            <person name="Clum A."/>
            <person name="Lindquist E."/>
            <person name="Daum C."/>
            <person name="Ramamoorthy G.K."/>
            <person name="Gryganskyi A."/>
            <person name="Culley D."/>
            <person name="Magnuson J.K."/>
            <person name="James T.Y."/>
            <person name="O'Malley M.A."/>
            <person name="Stajich J.E."/>
            <person name="Spatafora J.W."/>
            <person name="Visel A."/>
            <person name="Grigoriev I.V."/>
        </authorList>
    </citation>
    <scope>NUCLEOTIDE SEQUENCE [LARGE SCALE GENOMIC DNA]</scope>
    <source>
        <strain evidence="8 9">NRRL 3301</strain>
    </source>
</reference>
<dbReference type="InterPro" id="IPR029039">
    <property type="entry name" value="Flavoprotein-like_sf"/>
</dbReference>
<dbReference type="OrthoDB" id="26889at2759"/>
<gene>
    <name evidence="8" type="ORF">DM01DRAFT_1384786</name>
</gene>
<sequence length="218" mass="24704">MPSKTLIINAHPKVDDPASYSIQMLNRFKALYMSLMPDALLEQIDLYDNDIPVVDRTVLSAWDKLDKGGKPNDDERPVIERMKLILEQFKSAHTYVIVLPLHNFNVPSKLKDYMDNVLIAKETFRYLPGGTSEGLLNDGRRLLILQASGGFYTNNDWYSDVEFSYKYLSAMFSFIGVKDIDIVRAEGTTRSVGVAEAMDQCYSEIDQATRRFASTVPS</sequence>
<comment type="caution">
    <text evidence="8">The sequence shown here is derived from an EMBL/GenBank/DDBJ whole genome shotgun (WGS) entry which is preliminary data.</text>
</comment>
<dbReference type="STRING" id="101127.A0A1X2GCI4"/>
<evidence type="ECO:0000256" key="3">
    <source>
        <dbReference type="ARBA" id="ARBA00023002"/>
    </source>
</evidence>
<proteinExistence type="inferred from homology"/>
<dbReference type="Proteomes" id="UP000242146">
    <property type="component" value="Unassembled WGS sequence"/>
</dbReference>
<dbReference type="GO" id="GO:0016655">
    <property type="term" value="F:oxidoreductase activity, acting on NAD(P)H, quinone or similar compound as acceptor"/>
    <property type="evidence" value="ECO:0007669"/>
    <property type="project" value="InterPro"/>
</dbReference>
<evidence type="ECO:0000256" key="2">
    <source>
        <dbReference type="ARBA" id="ARBA00022643"/>
    </source>
</evidence>
<feature type="domain" description="Flavodoxin-like fold" evidence="7">
    <location>
        <begin position="3"/>
        <end position="207"/>
    </location>
</feature>
<keyword evidence="3" id="KW-0560">Oxidoreductase</keyword>
<name>A0A1X2GCI4_9FUNG</name>
<dbReference type="Gene3D" id="3.40.50.360">
    <property type="match status" value="1"/>
</dbReference>
<dbReference type="InterPro" id="IPR050104">
    <property type="entry name" value="FMN-dep_NADH:Q_OxRdtase_AzoR1"/>
</dbReference>
<evidence type="ECO:0000256" key="4">
    <source>
        <dbReference type="ARBA" id="ARBA00023027"/>
    </source>
</evidence>
<dbReference type="HAMAP" id="MF_01216">
    <property type="entry name" value="Azoreductase_type1"/>
    <property type="match status" value="1"/>
</dbReference>
<dbReference type="PANTHER" id="PTHR43741:SF4">
    <property type="entry name" value="FMN-DEPENDENT NADH:QUINONE OXIDOREDUCTASE"/>
    <property type="match status" value="1"/>
</dbReference>
<evidence type="ECO:0000313" key="8">
    <source>
        <dbReference type="EMBL" id="ORX50549.1"/>
    </source>
</evidence>
<dbReference type="InterPro" id="IPR023048">
    <property type="entry name" value="NADH:quinone_OxRdtase_FMN_depd"/>
</dbReference>
<dbReference type="EMBL" id="MCGT01000023">
    <property type="protein sequence ID" value="ORX50549.1"/>
    <property type="molecule type" value="Genomic_DNA"/>
</dbReference>
<dbReference type="InterPro" id="IPR003680">
    <property type="entry name" value="Flavodoxin_fold"/>
</dbReference>